<dbReference type="EMBL" id="UINC01088788">
    <property type="protein sequence ID" value="SVC39320.1"/>
    <property type="molecule type" value="Genomic_DNA"/>
</dbReference>
<organism evidence="5">
    <name type="scientific">marine metagenome</name>
    <dbReference type="NCBI Taxonomy" id="408172"/>
    <lineage>
        <taxon>unclassified sequences</taxon>
        <taxon>metagenomes</taxon>
        <taxon>ecological metagenomes</taxon>
    </lineage>
</organism>
<feature type="domain" description="Cupin type-2" evidence="4">
    <location>
        <begin position="94"/>
        <end position="161"/>
    </location>
</feature>
<dbReference type="InterPro" id="IPR013096">
    <property type="entry name" value="Cupin_2"/>
</dbReference>
<evidence type="ECO:0000256" key="3">
    <source>
        <dbReference type="SAM" id="MobiDB-lite"/>
    </source>
</evidence>
<dbReference type="SUPFAM" id="SSF51182">
    <property type="entry name" value="RmlC-like cupins"/>
    <property type="match status" value="1"/>
</dbReference>
<dbReference type="GO" id="GO:0047922">
    <property type="term" value="F:gentisate 1,2-dioxygenase activity"/>
    <property type="evidence" value="ECO:0007669"/>
    <property type="project" value="InterPro"/>
</dbReference>
<dbReference type="CDD" id="cd02216">
    <property type="entry name" value="cupin_GDO-like_N"/>
    <property type="match status" value="1"/>
</dbReference>
<dbReference type="PANTHER" id="PTHR41517:SF1">
    <property type="entry name" value="CUPIN"/>
    <property type="match status" value="1"/>
</dbReference>
<gene>
    <name evidence="5" type="ORF">METZ01_LOCUS292174</name>
</gene>
<feature type="region of interest" description="Disordered" evidence="3">
    <location>
        <begin position="179"/>
        <end position="204"/>
    </location>
</feature>
<dbReference type="NCBIfam" id="TIGR02272">
    <property type="entry name" value="gentisate_1_2"/>
    <property type="match status" value="1"/>
</dbReference>
<sequence>MTELTNFPPDREAFYKDIDSHNMAPLWEVFRQLITPNPRPKAIPHCWHYRDVRDWVMRAGEVISAKEAERRVLVLENPGLRGQTRITNSLYAGLQLILPGEIAPSHRHSQSALRFIVEGTGAYTAVDGERAYMERGDLILTPPMTWHDHGSDGSEPTIWLDGLDIPIIQTFDASFLEGFPEESQPSTRSPGDSRARYGQNMRPMDCKVGGTSSPVFSYPYEEYRGTLEKMRKQEEWDPCHGLKMTFINPLSGGPVMPTIAAFVQLLPKEFSGAPYRSTDGTVYSVVDGTGRVEIDNLKLNVSPRDVFVVPSWSSVKFITEDDMVLF</sequence>
<dbReference type="Gene3D" id="2.60.120.10">
    <property type="entry name" value="Jelly Rolls"/>
    <property type="match status" value="1"/>
</dbReference>
<evidence type="ECO:0000256" key="2">
    <source>
        <dbReference type="ARBA" id="ARBA00023002"/>
    </source>
</evidence>
<dbReference type="InterPro" id="IPR011960">
    <property type="entry name" value="Gentisate_dOase"/>
</dbReference>
<dbReference type="CDD" id="cd06992">
    <property type="entry name" value="cupin_GDO-like_C"/>
    <property type="match status" value="1"/>
</dbReference>
<proteinExistence type="predicted"/>
<accession>A0A382LRU5</accession>
<keyword evidence="1" id="KW-0223">Dioxygenase</keyword>
<dbReference type="AlphaFoldDB" id="A0A382LRU5"/>
<dbReference type="Pfam" id="PF07883">
    <property type="entry name" value="Cupin_2"/>
    <property type="match status" value="1"/>
</dbReference>
<dbReference type="InterPro" id="IPR047183">
    <property type="entry name" value="GDO-like"/>
</dbReference>
<dbReference type="InterPro" id="IPR014710">
    <property type="entry name" value="RmlC-like_jellyroll"/>
</dbReference>
<name>A0A382LRU5_9ZZZZ</name>
<evidence type="ECO:0000313" key="5">
    <source>
        <dbReference type="EMBL" id="SVC39320.1"/>
    </source>
</evidence>
<evidence type="ECO:0000259" key="4">
    <source>
        <dbReference type="Pfam" id="PF07883"/>
    </source>
</evidence>
<reference evidence="5" key="1">
    <citation type="submission" date="2018-05" db="EMBL/GenBank/DDBJ databases">
        <authorList>
            <person name="Lanie J.A."/>
            <person name="Ng W.-L."/>
            <person name="Kazmierczak K.M."/>
            <person name="Andrzejewski T.M."/>
            <person name="Davidsen T.M."/>
            <person name="Wayne K.J."/>
            <person name="Tettelin H."/>
            <person name="Glass J.I."/>
            <person name="Rusch D."/>
            <person name="Podicherti R."/>
            <person name="Tsui H.-C.T."/>
            <person name="Winkler M.E."/>
        </authorList>
    </citation>
    <scope>NUCLEOTIDE SEQUENCE</scope>
</reference>
<protein>
    <recommendedName>
        <fullName evidence="4">Cupin type-2 domain-containing protein</fullName>
    </recommendedName>
</protein>
<feature type="non-terminal residue" evidence="5">
    <location>
        <position position="326"/>
    </location>
</feature>
<dbReference type="InterPro" id="IPR011051">
    <property type="entry name" value="RmlC_Cupin_sf"/>
</dbReference>
<evidence type="ECO:0000256" key="1">
    <source>
        <dbReference type="ARBA" id="ARBA00022964"/>
    </source>
</evidence>
<dbReference type="PANTHER" id="PTHR41517">
    <property type="entry name" value="1,2-DIOXYGENASE PROTEIN-RELATED"/>
    <property type="match status" value="1"/>
</dbReference>
<keyword evidence="2" id="KW-0560">Oxidoreductase</keyword>